<sequence>MVYCVTVTMMFAISTSESTKCFIHAIESCCFFPSFEHKKQILMKTKNDMNTFLDHLLEMMQSYDYSLWFKAFDCKLLQNKCYEKE</sequence>
<protein>
    <submittedName>
        <fullName evidence="1">Uncharacterized protein</fullName>
    </submittedName>
</protein>
<evidence type="ECO:0000313" key="1">
    <source>
        <dbReference type="EMBL" id="GFS40322.1"/>
    </source>
</evidence>
<evidence type="ECO:0000313" key="2">
    <source>
        <dbReference type="Proteomes" id="UP000886998"/>
    </source>
</evidence>
<organism evidence="1 2">
    <name type="scientific">Trichonephila inaurata madagascariensis</name>
    <dbReference type="NCBI Taxonomy" id="2747483"/>
    <lineage>
        <taxon>Eukaryota</taxon>
        <taxon>Metazoa</taxon>
        <taxon>Ecdysozoa</taxon>
        <taxon>Arthropoda</taxon>
        <taxon>Chelicerata</taxon>
        <taxon>Arachnida</taxon>
        <taxon>Araneae</taxon>
        <taxon>Araneomorphae</taxon>
        <taxon>Entelegynae</taxon>
        <taxon>Araneoidea</taxon>
        <taxon>Nephilidae</taxon>
        <taxon>Trichonephila</taxon>
        <taxon>Trichonephila inaurata</taxon>
    </lineage>
</organism>
<reference evidence="1" key="1">
    <citation type="submission" date="2020-08" db="EMBL/GenBank/DDBJ databases">
        <title>Multicomponent nature underlies the extraordinary mechanical properties of spider dragline silk.</title>
        <authorList>
            <person name="Kono N."/>
            <person name="Nakamura H."/>
            <person name="Mori M."/>
            <person name="Yoshida Y."/>
            <person name="Ohtoshi R."/>
            <person name="Malay A.D."/>
            <person name="Moran D.A.P."/>
            <person name="Tomita M."/>
            <person name="Numata K."/>
            <person name="Arakawa K."/>
        </authorList>
    </citation>
    <scope>NUCLEOTIDE SEQUENCE</scope>
</reference>
<name>A0A8X6IEY6_9ARAC</name>
<accession>A0A8X6IEY6</accession>
<proteinExistence type="predicted"/>
<comment type="caution">
    <text evidence="1">The sequence shown here is derived from an EMBL/GenBank/DDBJ whole genome shotgun (WGS) entry which is preliminary data.</text>
</comment>
<dbReference type="AlphaFoldDB" id="A0A8X6IEY6"/>
<dbReference type="EMBL" id="BMAV01025295">
    <property type="protein sequence ID" value="GFS40322.1"/>
    <property type="molecule type" value="Genomic_DNA"/>
</dbReference>
<dbReference type="Proteomes" id="UP000886998">
    <property type="component" value="Unassembled WGS sequence"/>
</dbReference>
<gene>
    <name evidence="1" type="ORF">TNIN_344611</name>
</gene>
<keyword evidence="2" id="KW-1185">Reference proteome</keyword>